<reference evidence="7 8" key="1">
    <citation type="submission" date="2015-01" db="EMBL/GenBank/DDBJ databases">
        <title>The Genome Sequence of Exophiala spinifera CBS89968.</title>
        <authorList>
            <consortium name="The Broad Institute Genomics Platform"/>
            <person name="Cuomo C."/>
            <person name="de Hoog S."/>
            <person name="Gorbushina A."/>
            <person name="Stielow B."/>
            <person name="Teixiera M."/>
            <person name="Abouelleil A."/>
            <person name="Chapman S.B."/>
            <person name="Priest M."/>
            <person name="Young S.K."/>
            <person name="Wortman J."/>
            <person name="Nusbaum C."/>
            <person name="Birren B."/>
        </authorList>
    </citation>
    <scope>NUCLEOTIDE SEQUENCE [LARGE SCALE GENOMIC DNA]</scope>
    <source>
        <strain evidence="7 8">CBS 89968</strain>
    </source>
</reference>
<comment type="cofactor">
    <cofactor evidence="1">
        <name>FAD</name>
        <dbReference type="ChEBI" id="CHEBI:57692"/>
    </cofactor>
</comment>
<evidence type="ECO:0000256" key="4">
    <source>
        <dbReference type="ARBA" id="ARBA00023002"/>
    </source>
</evidence>
<evidence type="ECO:0000313" key="8">
    <source>
        <dbReference type="Proteomes" id="UP000053328"/>
    </source>
</evidence>
<gene>
    <name evidence="7" type="ORF">PV08_02508</name>
</gene>
<evidence type="ECO:0000256" key="5">
    <source>
        <dbReference type="ARBA" id="ARBA00023033"/>
    </source>
</evidence>
<dbReference type="SUPFAM" id="SSF51905">
    <property type="entry name" value="FAD/NAD(P)-binding domain"/>
    <property type="match status" value="1"/>
</dbReference>
<keyword evidence="3" id="KW-0274">FAD</keyword>
<dbReference type="PRINTS" id="PR00420">
    <property type="entry name" value="RNGMNOXGNASE"/>
</dbReference>
<dbReference type="GeneID" id="27329591"/>
<dbReference type="Proteomes" id="UP000053328">
    <property type="component" value="Unassembled WGS sequence"/>
</dbReference>
<dbReference type="InterPro" id="IPR002938">
    <property type="entry name" value="FAD-bd"/>
</dbReference>
<dbReference type="AlphaFoldDB" id="A0A0D2BHV2"/>
<name>A0A0D2BHV2_9EURO</name>
<dbReference type="STRING" id="91928.A0A0D2BHV2"/>
<evidence type="ECO:0000256" key="1">
    <source>
        <dbReference type="ARBA" id="ARBA00001974"/>
    </source>
</evidence>
<evidence type="ECO:0000259" key="6">
    <source>
        <dbReference type="Pfam" id="PF01494"/>
    </source>
</evidence>
<proteinExistence type="predicted"/>
<protein>
    <recommendedName>
        <fullName evidence="6">FAD-binding domain-containing protein</fullName>
    </recommendedName>
</protein>
<dbReference type="GO" id="GO:0004497">
    <property type="term" value="F:monooxygenase activity"/>
    <property type="evidence" value="ECO:0007669"/>
    <property type="project" value="UniProtKB-KW"/>
</dbReference>
<sequence length="467" mass="52007">MAPFKVIIVGSGLAGNLLANGLLNHDIEVEVYERLARDAKREGYQIRLGENALKGFRACLTTERKQAIISKFGRSSGKFAGAPIIYDASFKPLLDLNRFPNYEKSAAISRKILRDLLAEPLDDIGKIFYDKDFKNYSIIDPGSDDEKVRVRFEDGTFSDCDVLIAADGANSKINPQVGLNNLILIDSHWGFLSKTDLPTHRYMKGDKELWSAPLGCSAAQRSMYYCAYLPDKDISRTAASTAKDGKGAVQHDESISSCFFAYGIPVADVPKDIKEWPLDKQWNFVEKDMGEHWCEKYQEIVKILKGSDLYISQARASFRPHGNVKWRERVRTELTPEKGHPRVMLVGDAIHAMMASRGMGGNQSMRDTAVLLPLLVGLNDKAMKGGLTTPAIEAACKSYEAEMIPRAFSWVEKSGGANVFSDDSSTWMGWLKVQWIGLLLGVAYNVQRLGSLFYQPTYSDDAPEFQG</sequence>
<evidence type="ECO:0000256" key="2">
    <source>
        <dbReference type="ARBA" id="ARBA00022630"/>
    </source>
</evidence>
<dbReference type="EMBL" id="KN847493">
    <property type="protein sequence ID" value="KIW18220.1"/>
    <property type="molecule type" value="Genomic_DNA"/>
</dbReference>
<evidence type="ECO:0000313" key="7">
    <source>
        <dbReference type="EMBL" id="KIW18220.1"/>
    </source>
</evidence>
<keyword evidence="2" id="KW-0285">Flavoprotein</keyword>
<dbReference type="OrthoDB" id="4111246at2759"/>
<dbReference type="RefSeq" id="XP_016238436.1">
    <property type="nucleotide sequence ID" value="XM_016376866.1"/>
</dbReference>
<dbReference type="Pfam" id="PF01494">
    <property type="entry name" value="FAD_binding_3"/>
    <property type="match status" value="1"/>
</dbReference>
<accession>A0A0D2BHV2</accession>
<keyword evidence="5" id="KW-0503">Monooxygenase</keyword>
<dbReference type="Gene3D" id="3.50.50.60">
    <property type="entry name" value="FAD/NAD(P)-binding domain"/>
    <property type="match status" value="1"/>
</dbReference>
<keyword evidence="8" id="KW-1185">Reference proteome</keyword>
<dbReference type="InterPro" id="IPR036188">
    <property type="entry name" value="FAD/NAD-bd_sf"/>
</dbReference>
<dbReference type="HOGENOM" id="CLU_009665_3_1_1"/>
<keyword evidence="4" id="KW-0560">Oxidoreductase</keyword>
<feature type="domain" description="FAD-binding" evidence="6">
    <location>
        <begin position="315"/>
        <end position="376"/>
    </location>
</feature>
<dbReference type="PANTHER" id="PTHR47178:SF5">
    <property type="entry name" value="FAD-BINDING DOMAIN-CONTAINING PROTEIN"/>
    <property type="match status" value="1"/>
</dbReference>
<dbReference type="GO" id="GO:0071949">
    <property type="term" value="F:FAD binding"/>
    <property type="evidence" value="ECO:0007669"/>
    <property type="project" value="InterPro"/>
</dbReference>
<organism evidence="7 8">
    <name type="scientific">Exophiala spinifera</name>
    <dbReference type="NCBI Taxonomy" id="91928"/>
    <lineage>
        <taxon>Eukaryota</taxon>
        <taxon>Fungi</taxon>
        <taxon>Dikarya</taxon>
        <taxon>Ascomycota</taxon>
        <taxon>Pezizomycotina</taxon>
        <taxon>Eurotiomycetes</taxon>
        <taxon>Chaetothyriomycetidae</taxon>
        <taxon>Chaetothyriales</taxon>
        <taxon>Herpotrichiellaceae</taxon>
        <taxon>Exophiala</taxon>
    </lineage>
</organism>
<dbReference type="PANTHER" id="PTHR47178">
    <property type="entry name" value="MONOOXYGENASE, FAD-BINDING"/>
    <property type="match status" value="1"/>
</dbReference>
<evidence type="ECO:0000256" key="3">
    <source>
        <dbReference type="ARBA" id="ARBA00022827"/>
    </source>
</evidence>
<dbReference type="VEuPathDB" id="FungiDB:PV08_02508"/>